<dbReference type="Proteomes" id="UP000681794">
    <property type="component" value="Chromosome"/>
</dbReference>
<keyword evidence="2" id="KW-1185">Reference proteome</keyword>
<sequence length="412" mass="39939">MAGSVPGTLVVGGLQTPDVRGLALLSIAGTTAAFALIAVLVVVSAVVRLTAALLVRTYGLWQLAGVTPRGVRWTMLLQTALVSTTGAVAGAAAAAVVVPPAVSAALLDSNGLADVRVAASWVEAIVVVVVTAGAAVVAGASGSRRAAATSPSAVLRNAPVGRRSVAVRATVVVLLVALAGSMLAGLPASVPDGAAPALLIGPVLVAAVAVLGRTVGAPAVRLWTALVPASTSVAFGLARAAVRWSSSRSDTTLAALLVAVGLPAGLVGGQRTAASAVGADAPGGVGATVLVLSAPVLLAAIGAAATAAMAARDRARERDQLRAVGASPGLPVGVAALEGLILGVTGTLIAAAVVGVAVTAEWAVLVGGHPGARPVFPVVLLGAVGVFSTALVVVSSVLPALPARRRRVPVRA</sequence>
<proteinExistence type="predicted"/>
<reference evidence="1" key="1">
    <citation type="submission" date="2021-06" db="EMBL/GenBank/DDBJ databases">
        <authorList>
            <person name="Ellington A.J."/>
            <person name="Bryan N.C."/>
            <person name="Christner B.C."/>
            <person name="Reisch C.R."/>
        </authorList>
    </citation>
    <scope>NUCLEOTIDE SEQUENCE</scope>
    <source>
        <strain evidence="1">L6-1</strain>
    </source>
</reference>
<evidence type="ECO:0000313" key="2">
    <source>
        <dbReference type="Proteomes" id="UP000681794"/>
    </source>
</evidence>
<dbReference type="EMBL" id="CP076544">
    <property type="protein sequence ID" value="QWS32571.1"/>
    <property type="molecule type" value="Genomic_DNA"/>
</dbReference>
<organism evidence="1 2">
    <name type="scientific">Curtobacterium aetherium</name>
    <dbReference type="NCBI Taxonomy" id="2841594"/>
    <lineage>
        <taxon>Bacteria</taxon>
        <taxon>Bacillati</taxon>
        <taxon>Actinomycetota</taxon>
        <taxon>Actinomycetes</taxon>
        <taxon>Micrococcales</taxon>
        <taxon>Microbacteriaceae</taxon>
        <taxon>Curtobacterium</taxon>
    </lineage>
</organism>
<gene>
    <name evidence="1" type="ORF">KM842_09735</name>
</gene>
<evidence type="ECO:0000313" key="1">
    <source>
        <dbReference type="EMBL" id="QWS32571.1"/>
    </source>
</evidence>
<protein>
    <submittedName>
        <fullName evidence="1">Uncharacterized protein</fullName>
    </submittedName>
</protein>
<name>A0ACD1E1B8_9MICO</name>
<accession>A0ACD1E1B8</accession>